<feature type="compositionally biased region" description="Basic and acidic residues" evidence="1">
    <location>
        <begin position="300"/>
        <end position="312"/>
    </location>
</feature>
<comment type="caution">
    <text evidence="2">The sequence shown here is derived from an EMBL/GenBank/DDBJ whole genome shotgun (WGS) entry which is preliminary data.</text>
</comment>
<dbReference type="InterPro" id="IPR021109">
    <property type="entry name" value="Peptidase_aspartic_dom_sf"/>
</dbReference>
<feature type="compositionally biased region" description="Basic and acidic residues" evidence="1">
    <location>
        <begin position="61"/>
        <end position="83"/>
    </location>
</feature>
<feature type="compositionally biased region" description="Basic and acidic residues" evidence="1">
    <location>
        <begin position="383"/>
        <end position="397"/>
    </location>
</feature>
<feature type="region of interest" description="Disordered" evidence="1">
    <location>
        <begin position="1088"/>
        <end position="1119"/>
    </location>
</feature>
<organism evidence="2 3">
    <name type="scientific">Paramarasmius palmivorus</name>
    <dbReference type="NCBI Taxonomy" id="297713"/>
    <lineage>
        <taxon>Eukaryota</taxon>
        <taxon>Fungi</taxon>
        <taxon>Dikarya</taxon>
        <taxon>Basidiomycota</taxon>
        <taxon>Agaricomycotina</taxon>
        <taxon>Agaricomycetes</taxon>
        <taxon>Agaricomycetidae</taxon>
        <taxon>Agaricales</taxon>
        <taxon>Marasmiineae</taxon>
        <taxon>Marasmiaceae</taxon>
        <taxon>Paramarasmius</taxon>
    </lineage>
</organism>
<feature type="compositionally biased region" description="Basic and acidic residues" evidence="1">
    <location>
        <begin position="669"/>
        <end position="704"/>
    </location>
</feature>
<accession>A0AAW0BE09</accession>
<feature type="compositionally biased region" description="Basic and acidic residues" evidence="1">
    <location>
        <begin position="756"/>
        <end position="770"/>
    </location>
</feature>
<feature type="region of interest" description="Disordered" evidence="1">
    <location>
        <begin position="644"/>
        <end position="830"/>
    </location>
</feature>
<evidence type="ECO:0000313" key="2">
    <source>
        <dbReference type="EMBL" id="KAK7024641.1"/>
    </source>
</evidence>
<dbReference type="AlphaFoldDB" id="A0AAW0BE09"/>
<evidence type="ECO:0000256" key="1">
    <source>
        <dbReference type="SAM" id="MobiDB-lite"/>
    </source>
</evidence>
<dbReference type="EMBL" id="JAYKXP010000118">
    <property type="protein sequence ID" value="KAK7024641.1"/>
    <property type="molecule type" value="Genomic_DNA"/>
</dbReference>
<feature type="compositionally biased region" description="Basic and acidic residues" evidence="1">
    <location>
        <begin position="1109"/>
        <end position="1119"/>
    </location>
</feature>
<feature type="compositionally biased region" description="Acidic residues" evidence="1">
    <location>
        <begin position="340"/>
        <end position="350"/>
    </location>
</feature>
<dbReference type="CDD" id="cd00303">
    <property type="entry name" value="retropepsin_like"/>
    <property type="match status" value="1"/>
</dbReference>
<evidence type="ECO:0000313" key="3">
    <source>
        <dbReference type="Proteomes" id="UP001383192"/>
    </source>
</evidence>
<feature type="compositionally biased region" description="Polar residues" evidence="1">
    <location>
        <begin position="124"/>
        <end position="133"/>
    </location>
</feature>
<keyword evidence="3" id="KW-1185">Reference proteome</keyword>
<dbReference type="Gene3D" id="2.40.70.10">
    <property type="entry name" value="Acid Proteases"/>
    <property type="match status" value="1"/>
</dbReference>
<proteinExistence type="predicted"/>
<feature type="compositionally biased region" description="Basic and acidic residues" evidence="1">
    <location>
        <begin position="713"/>
        <end position="727"/>
    </location>
</feature>
<protein>
    <submittedName>
        <fullName evidence="2">Uncharacterized protein</fullName>
    </submittedName>
</protein>
<gene>
    <name evidence="2" type="ORF">VNI00_016145</name>
</gene>
<dbReference type="Proteomes" id="UP001383192">
    <property type="component" value="Unassembled WGS sequence"/>
</dbReference>
<sequence length="1119" mass="126954">MATATYTQRTQATASSSTPNNTQTSSRLPRAPGSNVGSTFTKNNTPFSTPNANSPEPPKSPNHERGRPQSDGRSSDTARRSPREPSANSLFSGDGFAGGSISANSIFDETNRVALKRGKAPLRTLQTSGTVPSSEGKRSPSPWSVQYVSDDENQSHRLPSLHTSQSHISETQVRAYHNELRRRYILSVLRDYDLMNYSTTYIESQDVYIDGDGMVYHYLHPQIRQIARPIEDVEIMRLRTMHPEPFSSNDPNRYRRPREKPRNDTAIPEEELPKKPAAKKAVHRNTEPPRGPIRPKRHRNDANARSNERQQEEEPPNAPGNGGPPGDDPPGGSHHGSDPSEPEDNNSENDADARASAHSNSRRNARNKSPTPDEANVRARMRHPSEDPALDHKKEWVYDPTPQSDHEMLKSAFKIYEELIEAYLLCEPTKKNSSIQKTLMQSVAKPTPYGGEDDLVIFDMFVRDSVRWLNTADLCGPDIRWSATKKAYVLTTVDMQRTNALAAFLKGSAKQWFVDVVERIPDINTKNDPLQGRWTFMQVVSGLYRRFIHEASLTKVTEKYESITYSRSRGVEGLFDTLKKYAKSLPIPPDAYNFRKRLLLLLPSSMAEDLARIHQITAEHSTLTQIMEAAIKAERGERALTYYHEARRNLERTKRKKSRSRSKERKRHPTGDRRRDGSPRRLQVVDRRRYSVKPHSERPKDERPQFYPVRPGSSERKDKPKYERKDNQPFVKPRFPSSAKPDRTKGNVRPGQVFRMTDDDGNTRLCRILDIESPENENSGEPNIDQTNPDDQEIWSRYENESLSGDESDKEYSPSSYEGSQYDPGTESEADERTGFMRDYIDSGDEADYEGYTLGERFAHLRDDSDAESVSSYNTCLSDYQVDEPEALTLDFPEYIRTMKIDEDGGVTATLEPKPVHVPKTGKRPKRTNAEKRCFAAWILINGVKAFVLFDSGSTADAISPDFARLAKLKMFRLEDPVTLQLGTKGSRSRITYGCTTRYSILTNKDRVSSSDYFDIANIDRYDAVVGTVFMRRHGIDLAFSNDTIKMKDSVIPTLSEGEELTELARRASKRVADSIQLNDGEEIEVKKRPKKYGVVEDRKSSKSKANKRPTESPKQEMK</sequence>
<feature type="compositionally biased region" description="Basic residues" evidence="1">
    <location>
        <begin position="653"/>
        <end position="668"/>
    </location>
</feature>
<reference evidence="2 3" key="1">
    <citation type="submission" date="2024-01" db="EMBL/GenBank/DDBJ databases">
        <title>A draft genome for a cacao thread blight-causing isolate of Paramarasmius palmivorus.</title>
        <authorList>
            <person name="Baruah I.K."/>
            <person name="Bukari Y."/>
            <person name="Amoako-Attah I."/>
            <person name="Meinhardt L.W."/>
            <person name="Bailey B.A."/>
            <person name="Cohen S.P."/>
        </authorList>
    </citation>
    <scope>NUCLEOTIDE SEQUENCE [LARGE SCALE GENOMIC DNA]</scope>
    <source>
        <strain evidence="2 3">GH-12</strain>
    </source>
</reference>
<feature type="compositionally biased region" description="Polar residues" evidence="1">
    <location>
        <begin position="35"/>
        <end position="54"/>
    </location>
</feature>
<feature type="region of interest" description="Disordered" evidence="1">
    <location>
        <begin position="1"/>
        <end position="95"/>
    </location>
</feature>
<feature type="region of interest" description="Disordered" evidence="1">
    <location>
        <begin position="118"/>
        <end position="165"/>
    </location>
</feature>
<feature type="region of interest" description="Disordered" evidence="1">
    <location>
        <begin position="241"/>
        <end position="397"/>
    </location>
</feature>
<name>A0AAW0BE09_9AGAR</name>
<feature type="compositionally biased region" description="Low complexity" evidence="1">
    <location>
        <begin position="1"/>
        <end position="26"/>
    </location>
</feature>